<dbReference type="InterPro" id="IPR014721">
    <property type="entry name" value="Ribsml_uS5_D2-typ_fold_subgr"/>
</dbReference>
<dbReference type="CDD" id="cd01121">
    <property type="entry name" value="RadA_SMS_N"/>
    <property type="match status" value="1"/>
</dbReference>
<keyword evidence="5" id="KW-0378">Hydrolase</keyword>
<evidence type="ECO:0000256" key="8">
    <source>
        <dbReference type="ARBA" id="ARBA00023016"/>
    </source>
</evidence>
<dbReference type="GO" id="GO:0140664">
    <property type="term" value="F:ATP-dependent DNA damage sensor activity"/>
    <property type="evidence" value="ECO:0007669"/>
    <property type="project" value="InterPro"/>
</dbReference>
<keyword evidence="10 11" id="KW-0234">DNA repair</keyword>
<feature type="short sequence motif" description="RadA KNRFG motif" evidence="11">
    <location>
        <begin position="255"/>
        <end position="259"/>
    </location>
</feature>
<dbReference type="Gene3D" id="3.40.50.300">
    <property type="entry name" value="P-loop containing nucleotide triphosphate hydrolases"/>
    <property type="match status" value="1"/>
</dbReference>
<dbReference type="GO" id="GO:0005829">
    <property type="term" value="C:cytosol"/>
    <property type="evidence" value="ECO:0007669"/>
    <property type="project" value="TreeGrafter"/>
</dbReference>
<feature type="binding site" evidence="11">
    <location>
        <begin position="99"/>
        <end position="106"/>
    </location>
    <ligand>
        <name>ATP</name>
        <dbReference type="ChEBI" id="CHEBI:30616"/>
    </ligand>
</feature>
<dbReference type="InterPro" id="IPR041166">
    <property type="entry name" value="Rubredoxin_2"/>
</dbReference>
<dbReference type="SUPFAM" id="SSF52540">
    <property type="entry name" value="P-loop containing nucleoside triphosphate hydrolases"/>
    <property type="match status" value="1"/>
</dbReference>
<dbReference type="GO" id="GO:0003684">
    <property type="term" value="F:damaged DNA binding"/>
    <property type="evidence" value="ECO:0007669"/>
    <property type="project" value="InterPro"/>
</dbReference>
<accession>A0A4R2H351</accession>
<sequence length="458" mass="50350">MAKTKTAYFCQSCGYESAKWLGKCPSCGQWNTFVEEIIEKTATAVPTWKTETSSRKLSKPSKVDEIQSSIERRILTGDKELDRVLGGGLVEGSLVLIGGEPGIGKSTLMLQLALNLKGKKLLYISGEESEQQIKMRAERIKESPSANCYILTETSTQNIFKQIEILEPEILVVDSIQTLHSSHIDSTPGSVSQVRECTAELLRFAKETGVPVFLIGHITKDGAIAGPKILEHMVDTVLQFEGDRHHVYRILRSIKNRFGAAAELGIYEMQGSGLREVSNPSEILLSQRDEELSGIAISAMLEGARPMLIETQALVSAAAYGTPQRSATGFDTKRMNMLLAVLEKRCGFRLSTQDVFLNIAGGIRVEDPAIDLAVLIAIISSHQDISISSKNCFAAEVGLSGEIRAVNRIEQRIAEADKLGFETIYISKYNLKGIDIAKYNLEIKAVSKIEEVFEMIFG</sequence>
<dbReference type="InterPro" id="IPR020588">
    <property type="entry name" value="RecA_ATP-bd"/>
</dbReference>
<keyword evidence="4 13" id="KW-0863">Zinc-finger</keyword>
<dbReference type="GO" id="GO:0008270">
    <property type="term" value="F:zinc ion binding"/>
    <property type="evidence" value="ECO:0007669"/>
    <property type="project" value="UniProtKB-KW"/>
</dbReference>
<dbReference type="GO" id="GO:0016787">
    <property type="term" value="F:hydrolase activity"/>
    <property type="evidence" value="ECO:0007669"/>
    <property type="project" value="UniProtKB-KW"/>
</dbReference>
<keyword evidence="2 11" id="KW-0547">Nucleotide-binding</keyword>
<evidence type="ECO:0000256" key="12">
    <source>
        <dbReference type="NCBIfam" id="TIGR00416"/>
    </source>
</evidence>
<dbReference type="NCBIfam" id="TIGR00416">
    <property type="entry name" value="sms"/>
    <property type="match status" value="1"/>
</dbReference>
<keyword evidence="1 11" id="KW-0479">Metal-binding</keyword>
<dbReference type="InterPro" id="IPR020568">
    <property type="entry name" value="Ribosomal_Su5_D2-typ_SF"/>
</dbReference>
<feature type="domain" description="RecA family profile 1" evidence="14">
    <location>
        <begin position="70"/>
        <end position="218"/>
    </location>
</feature>
<evidence type="ECO:0000256" key="10">
    <source>
        <dbReference type="ARBA" id="ARBA00023204"/>
    </source>
</evidence>
<comment type="function">
    <text evidence="13">DNA-dependent ATPase involved in processing of recombination intermediates, plays a role in repairing DNA breaks. Stimulates the branch migration of RecA-mediated strand transfer reactions, allowing the 3' invading strand to extend heteroduplex DNA faster. Binds ssDNA in the presence of ADP but not other nucleotides, has ATPase activity that is stimulated by ssDNA and various branched DNA structures, but inhibited by SSB. Does not have RecA's homology-searching function.</text>
</comment>
<dbReference type="Pfam" id="PF13541">
    <property type="entry name" value="ChlI"/>
    <property type="match status" value="1"/>
</dbReference>
<evidence type="ECO:0000256" key="2">
    <source>
        <dbReference type="ARBA" id="ARBA00022741"/>
    </source>
</evidence>
<gene>
    <name evidence="11" type="primary">radA</name>
    <name evidence="15" type="ORF">EV200_11034</name>
</gene>
<evidence type="ECO:0000259" key="14">
    <source>
        <dbReference type="PROSITE" id="PS50162"/>
    </source>
</evidence>
<dbReference type="Pfam" id="PF18073">
    <property type="entry name" value="Zn_ribbon_LapB"/>
    <property type="match status" value="1"/>
</dbReference>
<proteinExistence type="inferred from homology"/>
<evidence type="ECO:0000256" key="5">
    <source>
        <dbReference type="ARBA" id="ARBA00022801"/>
    </source>
</evidence>
<evidence type="ECO:0000256" key="7">
    <source>
        <dbReference type="ARBA" id="ARBA00022840"/>
    </source>
</evidence>
<dbReference type="PROSITE" id="PS50162">
    <property type="entry name" value="RECA_2"/>
    <property type="match status" value="1"/>
</dbReference>
<comment type="function">
    <text evidence="11">Plays a role in repairing double-strand DNA breaks, probably involving stabilizing or processing branched DNA or blocked replication forks.</text>
</comment>
<dbReference type="InterPro" id="IPR004504">
    <property type="entry name" value="DNA_repair_RadA"/>
</dbReference>
<dbReference type="EMBL" id="SLWO01000010">
    <property type="protein sequence ID" value="TCO19312.1"/>
    <property type="molecule type" value="Genomic_DNA"/>
</dbReference>
<feature type="region of interest" description="Lon-protease-like" evidence="11">
    <location>
        <begin position="354"/>
        <end position="458"/>
    </location>
</feature>
<evidence type="ECO:0000256" key="4">
    <source>
        <dbReference type="ARBA" id="ARBA00022771"/>
    </source>
</evidence>
<comment type="similarity">
    <text evidence="11 13">Belongs to the RecA family. RadA subfamily.</text>
</comment>
<evidence type="ECO:0000313" key="15">
    <source>
        <dbReference type="EMBL" id="TCO19312.1"/>
    </source>
</evidence>
<dbReference type="FunFam" id="3.40.50.300:FF:000050">
    <property type="entry name" value="DNA repair protein RadA"/>
    <property type="match status" value="1"/>
</dbReference>
<keyword evidence="8 11" id="KW-0346">Stress response</keyword>
<dbReference type="GO" id="GO:0005524">
    <property type="term" value="F:ATP binding"/>
    <property type="evidence" value="ECO:0007669"/>
    <property type="project" value="UniProtKB-UniRule"/>
</dbReference>
<evidence type="ECO:0000256" key="3">
    <source>
        <dbReference type="ARBA" id="ARBA00022763"/>
    </source>
</evidence>
<dbReference type="GO" id="GO:0000725">
    <property type="term" value="P:recombinational repair"/>
    <property type="evidence" value="ECO:0007669"/>
    <property type="project" value="UniProtKB-UniRule"/>
</dbReference>
<dbReference type="RefSeq" id="WP_132536043.1">
    <property type="nucleotide sequence ID" value="NZ_BMJO01000009.1"/>
</dbReference>
<evidence type="ECO:0000313" key="16">
    <source>
        <dbReference type="Proteomes" id="UP000295684"/>
    </source>
</evidence>
<name>A0A4R2H351_9SPHI</name>
<evidence type="ECO:0000256" key="6">
    <source>
        <dbReference type="ARBA" id="ARBA00022833"/>
    </source>
</evidence>
<protein>
    <recommendedName>
        <fullName evidence="11 12">DNA repair protein RadA</fullName>
    </recommendedName>
</protein>
<evidence type="ECO:0000256" key="13">
    <source>
        <dbReference type="RuleBase" id="RU003555"/>
    </source>
</evidence>
<evidence type="ECO:0000256" key="9">
    <source>
        <dbReference type="ARBA" id="ARBA00023125"/>
    </source>
</evidence>
<dbReference type="AlphaFoldDB" id="A0A4R2H351"/>
<dbReference type="Pfam" id="PF13481">
    <property type="entry name" value="AAA_25"/>
    <property type="match status" value="1"/>
</dbReference>
<dbReference type="PRINTS" id="PR01874">
    <property type="entry name" value="DNAREPAIRADA"/>
</dbReference>
<dbReference type="OrthoDB" id="9803906at2"/>
<dbReference type="HAMAP" id="MF_01498">
    <property type="entry name" value="RadA_bact"/>
    <property type="match status" value="1"/>
</dbReference>
<dbReference type="PANTHER" id="PTHR32472:SF10">
    <property type="entry name" value="DNA REPAIR PROTEIN RADA-LIKE PROTEIN"/>
    <property type="match status" value="1"/>
</dbReference>
<dbReference type="Proteomes" id="UP000295684">
    <property type="component" value="Unassembled WGS sequence"/>
</dbReference>
<dbReference type="SMART" id="SM00382">
    <property type="entry name" value="AAA"/>
    <property type="match status" value="1"/>
</dbReference>
<reference evidence="15 16" key="1">
    <citation type="submission" date="2019-03" db="EMBL/GenBank/DDBJ databases">
        <title>Genomic Encyclopedia of Type Strains, Phase IV (KMG-IV): sequencing the most valuable type-strain genomes for metagenomic binning, comparative biology and taxonomic classification.</title>
        <authorList>
            <person name="Goeker M."/>
        </authorList>
    </citation>
    <scope>NUCLEOTIDE SEQUENCE [LARGE SCALE GENOMIC DNA]</scope>
    <source>
        <strain evidence="15 16">DSM 103236</strain>
    </source>
</reference>
<dbReference type="SUPFAM" id="SSF54211">
    <property type="entry name" value="Ribosomal protein S5 domain 2-like"/>
    <property type="match status" value="1"/>
</dbReference>
<dbReference type="PANTHER" id="PTHR32472">
    <property type="entry name" value="DNA REPAIR PROTEIN RADA"/>
    <property type="match status" value="1"/>
</dbReference>
<dbReference type="InterPro" id="IPR027417">
    <property type="entry name" value="P-loop_NTPase"/>
</dbReference>
<comment type="domain">
    <text evidence="11">The middle region has homology to RecA with ATPase motifs including the RadA KNRFG motif, while the C-terminus is homologous to Lon protease.</text>
</comment>
<organism evidence="15 16">
    <name type="scientific">Pedobacter psychrotolerans</name>
    <dbReference type="NCBI Taxonomy" id="1843235"/>
    <lineage>
        <taxon>Bacteria</taxon>
        <taxon>Pseudomonadati</taxon>
        <taxon>Bacteroidota</taxon>
        <taxon>Sphingobacteriia</taxon>
        <taxon>Sphingobacteriales</taxon>
        <taxon>Sphingobacteriaceae</taxon>
        <taxon>Pedobacter</taxon>
    </lineage>
</organism>
<keyword evidence="9 11" id="KW-0238">DNA-binding</keyword>
<keyword evidence="7 11" id="KW-0067">ATP-binding</keyword>
<evidence type="ECO:0000256" key="1">
    <source>
        <dbReference type="ARBA" id="ARBA00022723"/>
    </source>
</evidence>
<keyword evidence="3 11" id="KW-0227">DNA damage</keyword>
<dbReference type="Gene3D" id="3.30.230.10">
    <property type="match status" value="1"/>
</dbReference>
<comment type="caution">
    <text evidence="15">The sequence shown here is derived from an EMBL/GenBank/DDBJ whole genome shotgun (WGS) entry which is preliminary data.</text>
</comment>
<keyword evidence="6 13" id="KW-0862">Zinc</keyword>
<dbReference type="InterPro" id="IPR003593">
    <property type="entry name" value="AAA+_ATPase"/>
</dbReference>
<evidence type="ECO:0000256" key="11">
    <source>
        <dbReference type="HAMAP-Rule" id="MF_01498"/>
    </source>
</evidence>